<keyword evidence="1" id="KW-1003">Cell membrane</keyword>
<organism evidence="6">
    <name type="scientific">marine metagenome</name>
    <dbReference type="NCBI Taxonomy" id="408172"/>
    <lineage>
        <taxon>unclassified sequences</taxon>
        <taxon>metagenomes</taxon>
        <taxon>ecological metagenomes</taxon>
    </lineage>
</organism>
<keyword evidence="2 5" id="KW-0812">Transmembrane</keyword>
<protein>
    <recommendedName>
        <fullName evidence="7">Fumarate reductase subunit C</fullName>
    </recommendedName>
</protein>
<name>A0A382PMA9_9ZZZZ</name>
<sequence length="114" mass="13004">MTRSPSGAPRLYRRPMPFWWWLQNRAYFNFIVRELTCVFVGVFAVLTLLQIRALADGPDAYTAFVSRLRTPGFILFNTVGLAALLLHGVTWFKAVPTTMIIRFGETRVPNQVIA</sequence>
<dbReference type="AlphaFoldDB" id="A0A382PMA9"/>
<keyword evidence="3 5" id="KW-1133">Transmembrane helix</keyword>
<feature type="transmembrane region" description="Helical" evidence="5">
    <location>
        <begin position="73"/>
        <end position="92"/>
    </location>
</feature>
<accession>A0A382PMA9</accession>
<dbReference type="GO" id="GO:0016020">
    <property type="term" value="C:membrane"/>
    <property type="evidence" value="ECO:0007669"/>
    <property type="project" value="InterPro"/>
</dbReference>
<evidence type="ECO:0008006" key="7">
    <source>
        <dbReference type="Google" id="ProtNLM"/>
    </source>
</evidence>
<gene>
    <name evidence="6" type="ORF">METZ01_LOCUS326754</name>
</gene>
<dbReference type="Pfam" id="PF02300">
    <property type="entry name" value="Fumarate_red_C"/>
    <property type="match status" value="1"/>
</dbReference>
<dbReference type="SUPFAM" id="SSF81343">
    <property type="entry name" value="Fumarate reductase respiratory complex transmembrane subunits"/>
    <property type="match status" value="1"/>
</dbReference>
<reference evidence="6" key="1">
    <citation type="submission" date="2018-05" db="EMBL/GenBank/DDBJ databases">
        <authorList>
            <person name="Lanie J.A."/>
            <person name="Ng W.-L."/>
            <person name="Kazmierczak K.M."/>
            <person name="Andrzejewski T.M."/>
            <person name="Davidsen T.M."/>
            <person name="Wayne K.J."/>
            <person name="Tettelin H."/>
            <person name="Glass J.I."/>
            <person name="Rusch D."/>
            <person name="Podicherti R."/>
            <person name="Tsui H.-C.T."/>
            <person name="Winkler M.E."/>
        </authorList>
    </citation>
    <scope>NUCLEOTIDE SEQUENCE</scope>
</reference>
<evidence type="ECO:0000256" key="2">
    <source>
        <dbReference type="ARBA" id="ARBA00022692"/>
    </source>
</evidence>
<dbReference type="EMBL" id="UINC01108068">
    <property type="protein sequence ID" value="SVC73900.1"/>
    <property type="molecule type" value="Genomic_DNA"/>
</dbReference>
<evidence type="ECO:0000256" key="4">
    <source>
        <dbReference type="ARBA" id="ARBA00023136"/>
    </source>
</evidence>
<proteinExistence type="predicted"/>
<feature type="non-terminal residue" evidence="6">
    <location>
        <position position="114"/>
    </location>
</feature>
<feature type="transmembrane region" description="Helical" evidence="5">
    <location>
        <begin position="35"/>
        <end position="53"/>
    </location>
</feature>
<evidence type="ECO:0000256" key="5">
    <source>
        <dbReference type="SAM" id="Phobius"/>
    </source>
</evidence>
<evidence type="ECO:0000313" key="6">
    <source>
        <dbReference type="EMBL" id="SVC73900.1"/>
    </source>
</evidence>
<dbReference type="Gene3D" id="1.20.1300.10">
    <property type="entry name" value="Fumarate reductase/succinate dehydrogenase, transmembrane subunit"/>
    <property type="match status" value="1"/>
</dbReference>
<dbReference type="InterPro" id="IPR034804">
    <property type="entry name" value="SQR/QFR_C/D"/>
</dbReference>
<dbReference type="InterPro" id="IPR003510">
    <property type="entry name" value="Fumarate_red_C"/>
</dbReference>
<evidence type="ECO:0000256" key="1">
    <source>
        <dbReference type="ARBA" id="ARBA00022475"/>
    </source>
</evidence>
<evidence type="ECO:0000256" key="3">
    <source>
        <dbReference type="ARBA" id="ARBA00022989"/>
    </source>
</evidence>
<keyword evidence="4 5" id="KW-0472">Membrane</keyword>